<evidence type="ECO:0000256" key="1">
    <source>
        <dbReference type="SAM" id="MobiDB-lite"/>
    </source>
</evidence>
<feature type="compositionally biased region" description="Polar residues" evidence="1">
    <location>
        <begin position="413"/>
        <end position="424"/>
    </location>
</feature>
<proteinExistence type="predicted"/>
<evidence type="ECO:0000313" key="3">
    <source>
        <dbReference type="Proteomes" id="UP001595476"/>
    </source>
</evidence>
<accession>A0ABV7HCC0</accession>
<feature type="region of interest" description="Disordered" evidence="1">
    <location>
        <begin position="406"/>
        <end position="431"/>
    </location>
</feature>
<evidence type="ECO:0008006" key="4">
    <source>
        <dbReference type="Google" id="ProtNLM"/>
    </source>
</evidence>
<gene>
    <name evidence="2" type="ORF">ACFOEK_04745</name>
</gene>
<dbReference type="RefSeq" id="WP_386716921.1">
    <property type="nucleotide sequence ID" value="NZ_JBHRSZ010000002.1"/>
</dbReference>
<sequence length="431" mass="49559">MISPKRIVQTLLDHWPTIQTLIVRNDSGSFSFQNLQSLILHHNPAYSSEQSFKEAQRLLANELIIPLAKSSELELNLPVLEFGQFLLDEHSLGLAEEVSVLLDDMDRLTTRVRLASEDKDAYEVKRNLYRLDDRIRKVIKHFQHNEIAIANLVEEAKSQKSSIPLEKRYASVLDAFDQYIEPMLDMLDIFGKFRLTCDKIEDLLSGLIETADTLGQMKREQQSFINLRSRVLEVFQLGQQSLRRSTDLLMPLRDELRKNTEVTRAVSKVLASIRKQGLNHHIHNAMPVIATETARHNLGLHRHIVSYLADVIETKEDDIFLPDDDQLEPYEPIDVPDFREVLAETPSKQTDDFLGWLKDKYQDIPSDELLYLYLQLTDSDQINLSDHRERREYRLNKTRLIAYSLGGHKAGNGASNNESTTDSAQPDMAKN</sequence>
<evidence type="ECO:0000313" key="2">
    <source>
        <dbReference type="EMBL" id="MFC3150324.1"/>
    </source>
</evidence>
<protein>
    <recommendedName>
        <fullName evidence="4">DUF3375 domain-containing protein</fullName>
    </recommendedName>
</protein>
<reference evidence="3" key="1">
    <citation type="journal article" date="2019" name="Int. J. Syst. Evol. Microbiol.">
        <title>The Global Catalogue of Microorganisms (GCM) 10K type strain sequencing project: providing services to taxonomists for standard genome sequencing and annotation.</title>
        <authorList>
            <consortium name="The Broad Institute Genomics Platform"/>
            <consortium name="The Broad Institute Genome Sequencing Center for Infectious Disease"/>
            <person name="Wu L."/>
            <person name="Ma J."/>
        </authorList>
    </citation>
    <scope>NUCLEOTIDE SEQUENCE [LARGE SCALE GENOMIC DNA]</scope>
    <source>
        <strain evidence="3">KCTC 52438</strain>
    </source>
</reference>
<dbReference type="Proteomes" id="UP001595476">
    <property type="component" value="Unassembled WGS sequence"/>
</dbReference>
<comment type="caution">
    <text evidence="2">The sequence shown here is derived from an EMBL/GenBank/DDBJ whole genome shotgun (WGS) entry which is preliminary data.</text>
</comment>
<organism evidence="2 3">
    <name type="scientific">Litoribrevibacter euphylliae</name>
    <dbReference type="NCBI Taxonomy" id="1834034"/>
    <lineage>
        <taxon>Bacteria</taxon>
        <taxon>Pseudomonadati</taxon>
        <taxon>Pseudomonadota</taxon>
        <taxon>Gammaproteobacteria</taxon>
        <taxon>Oceanospirillales</taxon>
        <taxon>Oceanospirillaceae</taxon>
        <taxon>Litoribrevibacter</taxon>
    </lineage>
</organism>
<name>A0ABV7HCC0_9GAMM</name>
<dbReference type="EMBL" id="JBHRSZ010000002">
    <property type="protein sequence ID" value="MFC3150324.1"/>
    <property type="molecule type" value="Genomic_DNA"/>
</dbReference>
<keyword evidence="3" id="KW-1185">Reference proteome</keyword>